<evidence type="ECO:0000259" key="4">
    <source>
        <dbReference type="PROSITE" id="PS50893"/>
    </source>
</evidence>
<dbReference type="GO" id="GO:0022857">
    <property type="term" value="F:transmembrane transporter activity"/>
    <property type="evidence" value="ECO:0007669"/>
    <property type="project" value="UniProtKB-ARBA"/>
</dbReference>
<dbReference type="GO" id="GO:0016887">
    <property type="term" value="F:ATP hydrolysis activity"/>
    <property type="evidence" value="ECO:0007669"/>
    <property type="project" value="InterPro"/>
</dbReference>
<dbReference type="InterPro" id="IPR003439">
    <property type="entry name" value="ABC_transporter-like_ATP-bd"/>
</dbReference>
<accession>A0A160VCA7</accession>
<dbReference type="CDD" id="cd03255">
    <property type="entry name" value="ABC_MJ0796_LolCDE_FtsE"/>
    <property type="match status" value="1"/>
</dbReference>
<keyword evidence="3" id="KW-0067">ATP-binding</keyword>
<dbReference type="AlphaFoldDB" id="A0A160VCA7"/>
<dbReference type="PANTHER" id="PTHR24220">
    <property type="entry name" value="IMPORT ATP-BINDING PROTEIN"/>
    <property type="match status" value="1"/>
</dbReference>
<dbReference type="GO" id="GO:0098796">
    <property type="term" value="C:membrane protein complex"/>
    <property type="evidence" value="ECO:0007669"/>
    <property type="project" value="UniProtKB-ARBA"/>
</dbReference>
<dbReference type="FunFam" id="3.40.50.300:FF:000032">
    <property type="entry name" value="Export ABC transporter ATP-binding protein"/>
    <property type="match status" value="1"/>
</dbReference>
<dbReference type="Gene3D" id="3.40.50.300">
    <property type="entry name" value="P-loop containing nucleotide triphosphate hydrolases"/>
    <property type="match status" value="1"/>
</dbReference>
<evidence type="ECO:0000256" key="3">
    <source>
        <dbReference type="ARBA" id="ARBA00022840"/>
    </source>
</evidence>
<dbReference type="PROSITE" id="PS00211">
    <property type="entry name" value="ABC_TRANSPORTER_1"/>
    <property type="match status" value="1"/>
</dbReference>
<evidence type="ECO:0000313" key="5">
    <source>
        <dbReference type="EMBL" id="CUV05108.1"/>
    </source>
</evidence>
<evidence type="ECO:0000256" key="1">
    <source>
        <dbReference type="ARBA" id="ARBA00022448"/>
    </source>
</evidence>
<dbReference type="InterPro" id="IPR017911">
    <property type="entry name" value="MacB-like_ATP-bd"/>
</dbReference>
<dbReference type="EMBL" id="FAXA01000248">
    <property type="protein sequence ID" value="CUV05108.1"/>
    <property type="molecule type" value="Genomic_DNA"/>
</dbReference>
<dbReference type="InterPro" id="IPR017871">
    <property type="entry name" value="ABC_transporter-like_CS"/>
</dbReference>
<organism evidence="5">
    <name type="scientific">hydrothermal vent metagenome</name>
    <dbReference type="NCBI Taxonomy" id="652676"/>
    <lineage>
        <taxon>unclassified sequences</taxon>
        <taxon>metagenomes</taxon>
        <taxon>ecological metagenomes</taxon>
    </lineage>
</organism>
<evidence type="ECO:0000256" key="2">
    <source>
        <dbReference type="ARBA" id="ARBA00022741"/>
    </source>
</evidence>
<keyword evidence="2" id="KW-0547">Nucleotide-binding</keyword>
<dbReference type="GO" id="GO:0005886">
    <property type="term" value="C:plasma membrane"/>
    <property type="evidence" value="ECO:0007669"/>
    <property type="project" value="TreeGrafter"/>
</dbReference>
<reference evidence="5" key="1">
    <citation type="submission" date="2015-10" db="EMBL/GenBank/DDBJ databases">
        <authorList>
            <person name="Gilbert D.G."/>
        </authorList>
    </citation>
    <scope>NUCLEOTIDE SEQUENCE</scope>
</reference>
<dbReference type="InterPro" id="IPR015854">
    <property type="entry name" value="ABC_transpr_LolD-like"/>
</dbReference>
<gene>
    <name evidence="5" type="ORF">MGWOODY_Clf2653</name>
</gene>
<dbReference type="InterPro" id="IPR027417">
    <property type="entry name" value="P-loop_NTPase"/>
</dbReference>
<proteinExistence type="predicted"/>
<dbReference type="GO" id="GO:0005524">
    <property type="term" value="F:ATP binding"/>
    <property type="evidence" value="ECO:0007669"/>
    <property type="project" value="UniProtKB-KW"/>
</dbReference>
<feature type="domain" description="ABC transporter" evidence="4">
    <location>
        <begin position="11"/>
        <end position="232"/>
    </location>
</feature>
<dbReference type="SUPFAM" id="SSF52540">
    <property type="entry name" value="P-loop containing nucleoside triphosphate hydrolases"/>
    <property type="match status" value="1"/>
</dbReference>
<dbReference type="PROSITE" id="PS50893">
    <property type="entry name" value="ABC_TRANSPORTER_2"/>
    <property type="match status" value="1"/>
</dbReference>
<dbReference type="InterPro" id="IPR003593">
    <property type="entry name" value="AAA+_ATPase"/>
</dbReference>
<protein>
    <submittedName>
        <fullName evidence="5">ABC-transporter ATP binding protein</fullName>
    </submittedName>
</protein>
<keyword evidence="1" id="KW-0813">Transport</keyword>
<dbReference type="SMART" id="SM00382">
    <property type="entry name" value="AAA"/>
    <property type="match status" value="1"/>
</dbReference>
<name>A0A160VCA7_9ZZZZ</name>
<sequence>MQADNANGPVLTAVDLSRVFGSGDTAVTALSGISLTVQQGDFLAVTGRSGSGKTTLLNLLSGLDSPTTGTVHFHGDDLENLRESDLVEMRRHKIGFVFQSFGLMPLLSAQENVELPLHIGGASWRERRQKATEALRAVGLGTRARHRPFELSGGEQQRVSIARALVTEPEVVFADEPTGELDTATARSIAETLGEVAASRRATVIVATHDLDLAATAQRSLDLVDGMIVSQG</sequence>
<dbReference type="PANTHER" id="PTHR24220:SF685">
    <property type="entry name" value="ABC TRANSPORTER RELATED"/>
    <property type="match status" value="1"/>
</dbReference>
<dbReference type="Pfam" id="PF00005">
    <property type="entry name" value="ABC_tran"/>
    <property type="match status" value="1"/>
</dbReference>